<proteinExistence type="predicted"/>
<dbReference type="AlphaFoldDB" id="A0A0A9XV52"/>
<protein>
    <submittedName>
        <fullName evidence="1">Nodulation protein nolG</fullName>
    </submittedName>
</protein>
<reference evidence="1" key="1">
    <citation type="journal article" date="2014" name="PLoS ONE">
        <title>Transcriptome-Based Identification of ABC Transporters in the Western Tarnished Plant Bug Lygus hesperus.</title>
        <authorList>
            <person name="Hull J.J."/>
            <person name="Chaney K."/>
            <person name="Geib S.M."/>
            <person name="Fabrick J.A."/>
            <person name="Brent C.S."/>
            <person name="Walsh D."/>
            <person name="Lavine L.C."/>
        </authorList>
    </citation>
    <scope>NUCLEOTIDE SEQUENCE</scope>
</reference>
<organism evidence="1">
    <name type="scientific">Lygus hesperus</name>
    <name type="common">Western plant bug</name>
    <dbReference type="NCBI Taxonomy" id="30085"/>
    <lineage>
        <taxon>Eukaryota</taxon>
        <taxon>Metazoa</taxon>
        <taxon>Ecdysozoa</taxon>
        <taxon>Arthropoda</taxon>
        <taxon>Hexapoda</taxon>
        <taxon>Insecta</taxon>
        <taxon>Pterygota</taxon>
        <taxon>Neoptera</taxon>
        <taxon>Paraneoptera</taxon>
        <taxon>Hemiptera</taxon>
        <taxon>Heteroptera</taxon>
        <taxon>Panheteroptera</taxon>
        <taxon>Cimicomorpha</taxon>
        <taxon>Miridae</taxon>
        <taxon>Mirini</taxon>
        <taxon>Lygus</taxon>
    </lineage>
</organism>
<name>A0A0A9XV52_LYGHE</name>
<reference evidence="1" key="2">
    <citation type="submission" date="2014-07" db="EMBL/GenBank/DDBJ databases">
        <authorList>
            <person name="Hull J."/>
        </authorList>
    </citation>
    <scope>NUCLEOTIDE SEQUENCE</scope>
</reference>
<dbReference type="EMBL" id="GBHO01018942">
    <property type="protein sequence ID" value="JAG24662.1"/>
    <property type="molecule type" value="Transcribed_RNA"/>
</dbReference>
<evidence type="ECO:0000313" key="1">
    <source>
        <dbReference type="EMBL" id="JAG24662.1"/>
    </source>
</evidence>
<accession>A0A0A9XV52</accession>
<gene>
    <name evidence="1" type="primary">nolG</name>
    <name evidence="1" type="ORF">CM83_101064</name>
</gene>
<sequence length="100" mass="10558">MVECLADSLPVSTKLLHHGTPVSIANSFVAPVSQSTVVPSEQPQSINLFDKIFSNVQRQSIGVDPATTTAVVITPTKLDAPNFDFTFGFNTTVGGDSPPL</sequence>